<comment type="caution">
    <text evidence="11">The sequence shown here is derived from an EMBL/GenBank/DDBJ whole genome shotgun (WGS) entry which is preliminary data.</text>
</comment>
<dbReference type="CDD" id="cd03677">
    <property type="entry name" value="MM_CoA_mutase_beta"/>
    <property type="match status" value="1"/>
</dbReference>
<dbReference type="UniPathway" id="UPA00945">
    <property type="reaction ID" value="UER00910"/>
</dbReference>
<evidence type="ECO:0000256" key="7">
    <source>
        <dbReference type="ARBA" id="ARBA00023235"/>
    </source>
</evidence>
<evidence type="ECO:0000256" key="6">
    <source>
        <dbReference type="ARBA" id="ARBA00022628"/>
    </source>
</evidence>
<dbReference type="eggNOG" id="COG1884">
    <property type="taxonomic scope" value="Bacteria"/>
</dbReference>
<gene>
    <name evidence="11" type="primary">mutA</name>
    <name evidence="11" type="ORF">POREN0001_1725</name>
</gene>
<evidence type="ECO:0000256" key="2">
    <source>
        <dbReference type="ARBA" id="ARBA00001922"/>
    </source>
</evidence>
<dbReference type="GO" id="GO:0004494">
    <property type="term" value="F:methylmalonyl-CoA mutase activity"/>
    <property type="evidence" value="ECO:0007669"/>
    <property type="project" value="UniProtKB-UniRule"/>
</dbReference>
<dbReference type="InterPro" id="IPR036724">
    <property type="entry name" value="Cobalamin-bd_sf"/>
</dbReference>
<keyword evidence="6" id="KW-0846">Cobalamin</keyword>
<dbReference type="Pfam" id="PF01642">
    <property type="entry name" value="MM_CoA_mutase"/>
    <property type="match status" value="2"/>
</dbReference>
<evidence type="ECO:0000256" key="4">
    <source>
        <dbReference type="ARBA" id="ARBA00008465"/>
    </source>
</evidence>
<comment type="cofactor">
    <cofactor evidence="2">
        <name>adenosylcob(III)alamin</name>
        <dbReference type="ChEBI" id="CHEBI:18408"/>
    </cofactor>
</comment>
<dbReference type="RefSeq" id="WP_004334205.1">
    <property type="nucleotide sequence ID" value="NZ_ACNN01000026.1"/>
</dbReference>
<evidence type="ECO:0000256" key="1">
    <source>
        <dbReference type="ARBA" id="ARBA00000290"/>
    </source>
</evidence>
<dbReference type="SUPFAM" id="SSF51703">
    <property type="entry name" value="Cobalamin (vitamin B12)-dependent enzymes"/>
    <property type="match status" value="1"/>
</dbReference>
<proteinExistence type="inferred from homology"/>
<dbReference type="PROSITE" id="PS00544">
    <property type="entry name" value="METMALONYL_COA_MUTASE"/>
    <property type="match status" value="1"/>
</dbReference>
<organism evidence="11 12">
    <name type="scientific">Porphyromonas endodontalis (strain ATCC 35406 / DSM 24491 / JCM 8526 / CCUG 16442 / BCRC 14492 / NCTC 13058 / HG 370)</name>
    <name type="common">Bacteroides endodontalis</name>
    <dbReference type="NCBI Taxonomy" id="553175"/>
    <lineage>
        <taxon>Bacteria</taxon>
        <taxon>Pseudomonadati</taxon>
        <taxon>Bacteroidota</taxon>
        <taxon>Bacteroidia</taxon>
        <taxon>Bacteroidales</taxon>
        <taxon>Porphyromonadaceae</taxon>
        <taxon>Porphyromonas</taxon>
    </lineage>
</organism>
<comment type="pathway">
    <text evidence="3">Metabolic intermediate metabolism; propanoyl-CoA degradation; succinyl-CoA from propanoyl-CoA: step 3/3.</text>
</comment>
<dbReference type="STRING" id="553175.POREN0001_1725"/>
<dbReference type="Proteomes" id="UP000004295">
    <property type="component" value="Unassembled WGS sequence"/>
</dbReference>
<dbReference type="PANTHER" id="PTHR48101">
    <property type="entry name" value="METHYLMALONYL-COA MUTASE, MITOCHONDRIAL-RELATED"/>
    <property type="match status" value="1"/>
</dbReference>
<keyword evidence="8" id="KW-0170">Cobalt</keyword>
<sequence length="619" mass="68926">MATKQNLFADFSPTSAEEWKAKITADLKGAPYDKKLVWRTKEGFDVQPFYRREDLNGLLTPMVAPGEYPYVRSTRLNNEWYTRQEIQASSPEEANRIALDLLFKGVDAPSFTLAASWITQEGLSALLKDIEPTAIELNLSCCVSQAARLARELTLYFQGRGIDPAKVIGSIDYNPFKRELVRRKRNPDWRAEARGVVEAAQALKGMRVLQVDAYMLANAGAYITQELGYALAWGAEMLSAQIEDGYTVEEATKRIKFNFGISSNYFMEIAKFRAARWLWAEIVAAHGEEYREVAKINQHAITSQWNMTLYDSYVNLLRTQTEAMSAALGGVDSITVLPFDTPYGSSDDFSMRIARNQQLLLKEESHFDKVIDPSAGSYYIETLTSNIAHKAWELFLSIEQEGGFAGAVRDGKVQEKINATNRTRHEAVAQRKESLLGTNEFPNFGETVHDKIPQTKAHHHSCGVDHSKEEDVLALDFSRGASDFEALRLSTEQATKQPVVFMLTIGNLAMRLARAQFAGNFFACAGYKLIDNLGFDSIQEGVDEAFSKGADIIVLCSSDDEYASYAPEAYQAIGGKCPMVVAGNPACRPELEALGIEHYIHVKSDVLATLASFNQHFGI</sequence>
<feature type="domain" description="Methylmalonyl-CoA mutase alpha/beta chain catalytic" evidence="10">
    <location>
        <begin position="40"/>
        <end position="110"/>
    </location>
</feature>
<dbReference type="InterPro" id="IPR004608">
    <property type="entry name" value="MMCoA_mutase_b"/>
</dbReference>
<keyword evidence="12" id="KW-1185">Reference proteome</keyword>
<reference evidence="11 12" key="1">
    <citation type="submission" date="2009-04" db="EMBL/GenBank/DDBJ databases">
        <authorList>
            <person name="Sebastian Y."/>
            <person name="Madupu R."/>
            <person name="Durkin A.S."/>
            <person name="Torralba M."/>
            <person name="Methe B."/>
            <person name="Sutton G.G."/>
            <person name="Strausberg R.L."/>
            <person name="Nelson K.E."/>
        </authorList>
    </citation>
    <scope>NUCLEOTIDE SEQUENCE [LARGE SCALE GENOMIC DNA]</scope>
    <source>
        <strain evidence="12">ATCC 35406 / BCRC 14492 / JCM 8526 / NCTC 13058 / HG 370</strain>
    </source>
</reference>
<comment type="similarity">
    <text evidence="4">Belongs to the methylmalonyl-CoA mutase family.</text>
</comment>
<dbReference type="PANTHER" id="PTHR48101:SF1">
    <property type="entry name" value="METHYLMALONYL-COA MUTASE, LARGE SUBUNIT"/>
    <property type="match status" value="1"/>
</dbReference>
<dbReference type="GO" id="GO:0031419">
    <property type="term" value="F:cobalamin binding"/>
    <property type="evidence" value="ECO:0007669"/>
    <property type="project" value="UniProtKB-KW"/>
</dbReference>
<comment type="catalytic activity">
    <reaction evidence="1">
        <text>(R)-methylmalonyl-CoA = succinyl-CoA</text>
        <dbReference type="Rhea" id="RHEA:22888"/>
        <dbReference type="ChEBI" id="CHEBI:57292"/>
        <dbReference type="ChEBI" id="CHEBI:57326"/>
        <dbReference type="EC" id="5.4.99.2"/>
    </reaction>
</comment>
<accession>C3JBJ1</accession>
<dbReference type="Gene3D" id="3.40.50.280">
    <property type="entry name" value="Cobalamin-binding domain"/>
    <property type="match status" value="1"/>
</dbReference>
<keyword evidence="7 11" id="KW-0413">Isomerase</keyword>
<dbReference type="GO" id="GO:0046872">
    <property type="term" value="F:metal ion binding"/>
    <property type="evidence" value="ECO:0007669"/>
    <property type="project" value="InterPro"/>
</dbReference>
<dbReference type="Gene3D" id="3.20.20.240">
    <property type="entry name" value="Methylmalonyl-CoA mutase"/>
    <property type="match status" value="1"/>
</dbReference>
<evidence type="ECO:0000256" key="3">
    <source>
        <dbReference type="ARBA" id="ARBA00005146"/>
    </source>
</evidence>
<dbReference type="EMBL" id="ACNN01000026">
    <property type="protein sequence ID" value="EEN82401.1"/>
    <property type="molecule type" value="Genomic_DNA"/>
</dbReference>
<evidence type="ECO:0000313" key="12">
    <source>
        <dbReference type="Proteomes" id="UP000004295"/>
    </source>
</evidence>
<name>C3JBJ1_POREA</name>
<dbReference type="GO" id="GO:0019652">
    <property type="term" value="P:lactate fermentation to propionate and acetate"/>
    <property type="evidence" value="ECO:0007669"/>
    <property type="project" value="InterPro"/>
</dbReference>
<evidence type="ECO:0000256" key="5">
    <source>
        <dbReference type="ARBA" id="ARBA00011870"/>
    </source>
</evidence>
<dbReference type="NCBIfam" id="TIGR00642">
    <property type="entry name" value="mmCoA_mut_beta"/>
    <property type="match status" value="1"/>
</dbReference>
<dbReference type="GeneID" id="93366071"/>
<dbReference type="SUPFAM" id="SSF52242">
    <property type="entry name" value="Cobalamin (vitamin B12)-binding domain"/>
    <property type="match status" value="1"/>
</dbReference>
<dbReference type="InterPro" id="IPR058549">
    <property type="entry name" value="MeMalonylCoA_mutase_a/b_site"/>
</dbReference>
<dbReference type="InterPro" id="IPR006099">
    <property type="entry name" value="MeMalonylCoA_mutase_a/b_cat"/>
</dbReference>
<evidence type="ECO:0000256" key="8">
    <source>
        <dbReference type="ARBA" id="ARBA00023285"/>
    </source>
</evidence>
<evidence type="ECO:0000259" key="10">
    <source>
        <dbReference type="Pfam" id="PF01642"/>
    </source>
</evidence>
<protein>
    <recommendedName>
        <fullName evidence="9">Methylmalonyl-CoA mutase small subunit</fullName>
        <ecNumber evidence="9">5.4.99.2</ecNumber>
    </recommendedName>
</protein>
<evidence type="ECO:0000313" key="11">
    <source>
        <dbReference type="EMBL" id="EEN82401.1"/>
    </source>
</evidence>
<dbReference type="InterPro" id="IPR016176">
    <property type="entry name" value="Cbl-dep_enz_cat"/>
</dbReference>
<dbReference type="EC" id="5.4.99.2" evidence="9"/>
<dbReference type="AlphaFoldDB" id="C3JBJ1"/>
<feature type="domain" description="Methylmalonyl-CoA mutase alpha/beta chain catalytic" evidence="10">
    <location>
        <begin position="122"/>
        <end position="443"/>
    </location>
</feature>
<comment type="subunit">
    <text evidence="5">Heterodimer of an alpha and a beta chain.</text>
</comment>
<evidence type="ECO:0000256" key="9">
    <source>
        <dbReference type="NCBIfam" id="TIGR00642"/>
    </source>
</evidence>